<evidence type="ECO:0000313" key="2">
    <source>
        <dbReference type="Proteomes" id="UP000054559"/>
    </source>
</evidence>
<organism evidence="1 2">
    <name type="scientific">Coccidioides immitis RMSCC 3703</name>
    <dbReference type="NCBI Taxonomy" id="454286"/>
    <lineage>
        <taxon>Eukaryota</taxon>
        <taxon>Fungi</taxon>
        <taxon>Dikarya</taxon>
        <taxon>Ascomycota</taxon>
        <taxon>Pezizomycotina</taxon>
        <taxon>Eurotiomycetes</taxon>
        <taxon>Eurotiomycetidae</taxon>
        <taxon>Onygenales</taxon>
        <taxon>Onygenaceae</taxon>
        <taxon>Coccidioides</taxon>
    </lineage>
</organism>
<dbReference type="AlphaFoldDB" id="A0A0J8QXD5"/>
<proteinExistence type="predicted"/>
<sequence>MWLPQGGYKTPALSEEMWCPIVALGDIKGKKLVLGRQAALGQLKLREKGEKLPQGLLKKSAIVAEIVACLSRFRILGPKMPQGRNAPRRAVFGLKCLERMLALRGTALAGNKWLASVVSSALRNRATHGFQLEIRGLPQ</sequence>
<protein>
    <submittedName>
        <fullName evidence="1">Uncharacterized protein</fullName>
    </submittedName>
</protein>
<accession>A0A0J8QXD5</accession>
<gene>
    <name evidence="1" type="ORF">CISG_06119</name>
</gene>
<name>A0A0J8QXD5_COCIT</name>
<reference evidence="2" key="1">
    <citation type="journal article" date="2010" name="Genome Res.">
        <title>Population genomic sequencing of Coccidioides fungi reveals recent hybridization and transposon control.</title>
        <authorList>
            <person name="Neafsey D.E."/>
            <person name="Barker B.M."/>
            <person name="Sharpton T.J."/>
            <person name="Stajich J.E."/>
            <person name="Park D.J."/>
            <person name="Whiston E."/>
            <person name="Hung C.-Y."/>
            <person name="McMahan C."/>
            <person name="White J."/>
            <person name="Sykes S."/>
            <person name="Heiman D."/>
            <person name="Young S."/>
            <person name="Zeng Q."/>
            <person name="Abouelleil A."/>
            <person name="Aftuck L."/>
            <person name="Bessette D."/>
            <person name="Brown A."/>
            <person name="FitzGerald M."/>
            <person name="Lui A."/>
            <person name="Macdonald J.P."/>
            <person name="Priest M."/>
            <person name="Orbach M.J."/>
            <person name="Galgiani J.N."/>
            <person name="Kirkland T.N."/>
            <person name="Cole G.T."/>
            <person name="Birren B.W."/>
            <person name="Henn M.R."/>
            <person name="Taylor J.W."/>
            <person name="Rounsley S.D."/>
        </authorList>
    </citation>
    <scope>NUCLEOTIDE SEQUENCE [LARGE SCALE GENOMIC DNA]</scope>
    <source>
        <strain evidence="2">RMSCC 3703</strain>
    </source>
</reference>
<dbReference type="Proteomes" id="UP000054559">
    <property type="component" value="Unassembled WGS sequence"/>
</dbReference>
<evidence type="ECO:0000313" key="1">
    <source>
        <dbReference type="EMBL" id="KMU77081.1"/>
    </source>
</evidence>
<dbReference type="EMBL" id="DS268152">
    <property type="protein sequence ID" value="KMU77081.1"/>
    <property type="molecule type" value="Genomic_DNA"/>
</dbReference>